<keyword evidence="1" id="KW-0812">Transmembrane</keyword>
<dbReference type="EMBL" id="KV440974">
    <property type="protein sequence ID" value="OAD77800.1"/>
    <property type="molecule type" value="Genomic_DNA"/>
</dbReference>
<evidence type="ECO:0000313" key="3">
    <source>
        <dbReference type="Proteomes" id="UP000077315"/>
    </source>
</evidence>
<sequence>MTSLVKMEPINQPLELVIFKRIYLIHSQTLRQILFKRDNEFYDWLVRNQTMVSYVREKLVFLKTKCVERLYASPYITMVVNWTGRFSFIFKINDVGSKIIGRVSCTIKYNITPGMKRENGILILGVVFLAGDLLVMDDD</sequence>
<keyword evidence="1" id="KW-0472">Membrane</keyword>
<feature type="transmembrane region" description="Helical" evidence="1">
    <location>
        <begin position="119"/>
        <end position="136"/>
    </location>
</feature>
<keyword evidence="1" id="KW-1133">Transmembrane helix</keyword>
<organism evidence="2 3">
    <name type="scientific">Phycomyces blakesleeanus (strain ATCC 8743b / DSM 1359 / FGSC 10004 / NBRC 33097 / NRRL 1555)</name>
    <dbReference type="NCBI Taxonomy" id="763407"/>
    <lineage>
        <taxon>Eukaryota</taxon>
        <taxon>Fungi</taxon>
        <taxon>Fungi incertae sedis</taxon>
        <taxon>Mucoromycota</taxon>
        <taxon>Mucoromycotina</taxon>
        <taxon>Mucoromycetes</taxon>
        <taxon>Mucorales</taxon>
        <taxon>Phycomycetaceae</taxon>
        <taxon>Phycomyces</taxon>
    </lineage>
</organism>
<dbReference type="AlphaFoldDB" id="A0A163EBK9"/>
<reference evidence="3" key="1">
    <citation type="submission" date="2015-06" db="EMBL/GenBank/DDBJ databases">
        <title>Expansion of signal transduction pathways in fungi by whole-genome duplication.</title>
        <authorList>
            <consortium name="DOE Joint Genome Institute"/>
            <person name="Corrochano L.M."/>
            <person name="Kuo A."/>
            <person name="Marcet-Houben M."/>
            <person name="Polaino S."/>
            <person name="Salamov A."/>
            <person name="Villalobos J.M."/>
            <person name="Alvarez M.I."/>
            <person name="Avalos J."/>
            <person name="Benito E.P."/>
            <person name="Benoit I."/>
            <person name="Burger G."/>
            <person name="Camino L.P."/>
            <person name="Canovas D."/>
            <person name="Cerda-Olmedo E."/>
            <person name="Cheng J.-F."/>
            <person name="Dominguez A."/>
            <person name="Elias M."/>
            <person name="Eslava A.P."/>
            <person name="Glaser F."/>
            <person name="Grimwood J."/>
            <person name="Gutierrez G."/>
            <person name="Heitman J."/>
            <person name="Henrissat B."/>
            <person name="Iturriaga E.A."/>
            <person name="Lang B.F."/>
            <person name="Lavin J.L."/>
            <person name="Lee S."/>
            <person name="Li W."/>
            <person name="Lindquist E."/>
            <person name="Lopez-Garcia S."/>
            <person name="Luque E.M."/>
            <person name="Marcos A.T."/>
            <person name="Martin J."/>
            <person name="McCluskey K."/>
            <person name="Medina H.R."/>
            <person name="Miralles-Duran A."/>
            <person name="Miyazaki A."/>
            <person name="Munoz-Torres E."/>
            <person name="Oguiza J.A."/>
            <person name="Ohm R."/>
            <person name="Olmedo M."/>
            <person name="Orejas M."/>
            <person name="Ortiz-Castellanos L."/>
            <person name="Pisabarro A.G."/>
            <person name="Rodriguez-Romero J."/>
            <person name="Ruiz-Herrera J."/>
            <person name="Ruiz-Vazquez R."/>
            <person name="Sanz C."/>
            <person name="Schackwitz W."/>
            <person name="Schmutz J."/>
            <person name="Shahriari M."/>
            <person name="Shelest E."/>
            <person name="Silva-Franco F."/>
            <person name="Soanes D."/>
            <person name="Syed K."/>
            <person name="Tagua V.G."/>
            <person name="Talbot N.J."/>
            <person name="Thon M."/>
            <person name="De vries R.P."/>
            <person name="Wiebenga A."/>
            <person name="Yadav J.S."/>
            <person name="Braun E.L."/>
            <person name="Baker S."/>
            <person name="Garre V."/>
            <person name="Horwitz B."/>
            <person name="Torres-Martinez S."/>
            <person name="Idnurm A."/>
            <person name="Herrera-Estrella A."/>
            <person name="Gabaldon T."/>
            <person name="Grigoriev I.V."/>
        </authorList>
    </citation>
    <scope>NUCLEOTIDE SEQUENCE [LARGE SCALE GENOMIC DNA]</scope>
    <source>
        <strain evidence="3">NRRL 1555(-)</strain>
    </source>
</reference>
<dbReference type="RefSeq" id="XP_018295840.1">
    <property type="nucleotide sequence ID" value="XM_018435059.1"/>
</dbReference>
<keyword evidence="3" id="KW-1185">Reference proteome</keyword>
<dbReference type="VEuPathDB" id="FungiDB:PHYBLDRAFT_164689"/>
<protein>
    <submittedName>
        <fullName evidence="2">Uncharacterized protein</fullName>
    </submittedName>
</protein>
<accession>A0A163EBK9</accession>
<dbReference type="InParanoid" id="A0A163EBK9"/>
<gene>
    <name evidence="2" type="ORF">PHYBLDRAFT_164689</name>
</gene>
<proteinExistence type="predicted"/>
<evidence type="ECO:0000313" key="2">
    <source>
        <dbReference type="EMBL" id="OAD77800.1"/>
    </source>
</evidence>
<name>A0A163EBK9_PHYB8</name>
<dbReference type="GeneID" id="28995965"/>
<dbReference type="Proteomes" id="UP000077315">
    <property type="component" value="Unassembled WGS sequence"/>
</dbReference>
<evidence type="ECO:0000256" key="1">
    <source>
        <dbReference type="SAM" id="Phobius"/>
    </source>
</evidence>